<dbReference type="EMBL" id="LHZB01000104">
    <property type="protein sequence ID" value="KXV02045.1"/>
    <property type="molecule type" value="Genomic_DNA"/>
</dbReference>
<organism evidence="2 3">
    <name type="scientific">Gluconobacter potus</name>
    <dbReference type="NCBI Taxonomy" id="2724927"/>
    <lineage>
        <taxon>Bacteria</taxon>
        <taxon>Pseudomonadati</taxon>
        <taxon>Pseudomonadota</taxon>
        <taxon>Alphaproteobacteria</taxon>
        <taxon>Acetobacterales</taxon>
        <taxon>Acetobacteraceae</taxon>
        <taxon>Gluconobacter</taxon>
    </lineage>
</organism>
<dbReference type="Proteomes" id="UP000075573">
    <property type="component" value="Unassembled WGS sequence"/>
</dbReference>
<evidence type="ECO:0000256" key="1">
    <source>
        <dbReference type="SAM" id="Phobius"/>
    </source>
</evidence>
<evidence type="ECO:0000313" key="3">
    <source>
        <dbReference type="Proteomes" id="UP000075573"/>
    </source>
</evidence>
<protein>
    <submittedName>
        <fullName evidence="2">Uncharacterized protein</fullName>
    </submittedName>
</protein>
<feature type="transmembrane region" description="Helical" evidence="1">
    <location>
        <begin position="31"/>
        <end position="49"/>
    </location>
</feature>
<sequence length="81" mass="9233">MARCAQFMRWVRLLFITLFFPFQVIKWLADFALTLVALGVAGLLAALYFHMIPDATVRAFLNSLGQRLLPLVMDTHGHSLR</sequence>
<comment type="caution">
    <text evidence="2">The sequence shown here is derived from an EMBL/GenBank/DDBJ whole genome shotgun (WGS) entry which is preliminary data.</text>
</comment>
<dbReference type="AlphaFoldDB" id="A0A149QXL5"/>
<gene>
    <name evidence="2" type="ORF">AD929_04380</name>
</gene>
<name>A0A149QXL5_9PROT</name>
<accession>A0A149QXL5</accession>
<keyword evidence="1" id="KW-1133">Transmembrane helix</keyword>
<keyword evidence="1" id="KW-0472">Membrane</keyword>
<keyword evidence="1" id="KW-0812">Transmembrane</keyword>
<proteinExistence type="predicted"/>
<feature type="transmembrane region" description="Helical" evidence="1">
    <location>
        <begin position="7"/>
        <end position="25"/>
    </location>
</feature>
<reference evidence="2 3" key="1">
    <citation type="submission" date="2015-06" db="EMBL/GenBank/DDBJ databases">
        <title>Improved classification and identification of acetic acid bacteria using matrix-assisted laser desorption/ionization time-of-flight mass spectrometry; Gluconobacter nephelii and Gluconobacter uchimurae are later heterotypic synonyms of Gluconobacter japonicus and Gluconobacter oxydans, respectively.</title>
        <authorList>
            <person name="Li L."/>
            <person name="Cleenwerck I."/>
            <person name="De Vuyst L."/>
            <person name="Vandamme P."/>
        </authorList>
    </citation>
    <scope>NUCLEOTIDE SEQUENCE [LARGE SCALE GENOMIC DNA]</scope>
    <source>
        <strain evidence="2 3">LMG 1764</strain>
    </source>
</reference>
<dbReference type="PATRIC" id="fig|442.7.peg.2357"/>
<evidence type="ECO:0000313" key="2">
    <source>
        <dbReference type="EMBL" id="KXV02045.1"/>
    </source>
</evidence>